<protein>
    <submittedName>
        <fullName evidence="2">Aminoglycoside phosphotransferase family protein</fullName>
    </submittedName>
</protein>
<organism evidence="2 3">
    <name type="scientific">Streptomyces sedi</name>
    <dbReference type="NCBI Taxonomy" id="555059"/>
    <lineage>
        <taxon>Bacteria</taxon>
        <taxon>Bacillati</taxon>
        <taxon>Actinomycetota</taxon>
        <taxon>Actinomycetes</taxon>
        <taxon>Kitasatosporales</taxon>
        <taxon>Streptomycetaceae</taxon>
        <taxon>Streptomyces</taxon>
    </lineage>
</organism>
<evidence type="ECO:0000259" key="1">
    <source>
        <dbReference type="Pfam" id="PF01636"/>
    </source>
</evidence>
<dbReference type="Proteomes" id="UP000311713">
    <property type="component" value="Unassembled WGS sequence"/>
</dbReference>
<evidence type="ECO:0000313" key="3">
    <source>
        <dbReference type="Proteomes" id="UP000311713"/>
    </source>
</evidence>
<dbReference type="InterPro" id="IPR011009">
    <property type="entry name" value="Kinase-like_dom_sf"/>
</dbReference>
<dbReference type="GO" id="GO:0016740">
    <property type="term" value="F:transferase activity"/>
    <property type="evidence" value="ECO:0007669"/>
    <property type="project" value="UniProtKB-KW"/>
</dbReference>
<keyword evidence="3" id="KW-1185">Reference proteome</keyword>
<comment type="caution">
    <text evidence="2">The sequence shown here is derived from an EMBL/GenBank/DDBJ whole genome shotgun (WGS) entry which is preliminary data.</text>
</comment>
<sequence length="308" mass="33414">MKWQPGRATAMPEAALALLDAELARVGRVRTGEAETVRHWSISLVLRAPTDGGPVWFKAVPPAFAHEGRVASWVESVRPAHSPSVLSHGNGWLLTREIAGAGTEPWSHALEAAARIQVASIGRTDELVRLGCPRREGALLRAGLVRLAERPELLASAERRQLAEALPRIAELLSAVEQDDVPPVLVHADIQRDNVCWDGNGWVVIDWTDAVVAHPFAELARPTMNATPRDRALAEAAFSKVWAKILPLPTLAEALRLAPVLGASVQVLNYADIVHRIGGAQGFSDLLRLWVERLLDATSATTLLTPRI</sequence>
<accession>A0A5C4URE7</accession>
<gene>
    <name evidence="2" type="ORF">FH715_25945</name>
</gene>
<dbReference type="RefSeq" id="WP_139649562.1">
    <property type="nucleotide sequence ID" value="NZ_BAAAZS010000035.1"/>
</dbReference>
<proteinExistence type="predicted"/>
<dbReference type="SUPFAM" id="SSF56112">
    <property type="entry name" value="Protein kinase-like (PK-like)"/>
    <property type="match status" value="1"/>
</dbReference>
<dbReference type="OrthoDB" id="101887at2"/>
<feature type="domain" description="Aminoglycoside phosphotransferase" evidence="1">
    <location>
        <begin position="62"/>
        <end position="233"/>
    </location>
</feature>
<dbReference type="Gene3D" id="3.90.1200.10">
    <property type="match status" value="1"/>
</dbReference>
<dbReference type="EMBL" id="VDGT01000027">
    <property type="protein sequence ID" value="TNM25863.1"/>
    <property type="molecule type" value="Genomic_DNA"/>
</dbReference>
<dbReference type="AlphaFoldDB" id="A0A5C4URE7"/>
<name>A0A5C4URE7_9ACTN</name>
<dbReference type="Pfam" id="PF01636">
    <property type="entry name" value="APH"/>
    <property type="match status" value="1"/>
</dbReference>
<evidence type="ECO:0000313" key="2">
    <source>
        <dbReference type="EMBL" id="TNM25863.1"/>
    </source>
</evidence>
<reference evidence="2 3" key="1">
    <citation type="submission" date="2019-06" db="EMBL/GenBank/DDBJ databases">
        <title>Draft genome of Streptomyces sedi sp. JCM16909.</title>
        <authorList>
            <person name="Klykleung N."/>
            <person name="Tanasupawat S."/>
            <person name="Kudo T."/>
            <person name="Yuki M."/>
            <person name="Ohkuma M."/>
        </authorList>
    </citation>
    <scope>NUCLEOTIDE SEQUENCE [LARGE SCALE GENOMIC DNA]</scope>
    <source>
        <strain evidence="2 3">JCM 16909</strain>
    </source>
</reference>
<keyword evidence="2" id="KW-0808">Transferase</keyword>
<dbReference type="InterPro" id="IPR002575">
    <property type="entry name" value="Aminoglycoside_PTrfase"/>
</dbReference>